<dbReference type="Proteomes" id="UP000503540">
    <property type="component" value="Chromosome"/>
</dbReference>
<evidence type="ECO:0000256" key="1">
    <source>
        <dbReference type="ARBA" id="ARBA00010617"/>
    </source>
</evidence>
<dbReference type="PRINTS" id="PR00463">
    <property type="entry name" value="EP450I"/>
</dbReference>
<proteinExistence type="inferred from homology"/>
<dbReference type="GO" id="GO:0016705">
    <property type="term" value="F:oxidoreductase activity, acting on paired donors, with incorporation or reduction of molecular oxygen"/>
    <property type="evidence" value="ECO:0007669"/>
    <property type="project" value="InterPro"/>
</dbReference>
<organism evidence="9 10">
    <name type="scientific">Nocardia arthritidis</name>
    <dbReference type="NCBI Taxonomy" id="228602"/>
    <lineage>
        <taxon>Bacteria</taxon>
        <taxon>Bacillati</taxon>
        <taxon>Actinomycetota</taxon>
        <taxon>Actinomycetes</taxon>
        <taxon>Mycobacteriales</taxon>
        <taxon>Nocardiaceae</taxon>
        <taxon>Nocardia</taxon>
    </lineage>
</organism>
<dbReference type="EMBL" id="CP046172">
    <property type="protein sequence ID" value="QIS12434.1"/>
    <property type="molecule type" value="Genomic_DNA"/>
</dbReference>
<keyword evidence="4 8" id="KW-0560">Oxidoreductase</keyword>
<sequence>MTTISRQPAVTPGGMPLLGHGLDMKRRPGPLLLSLQSGDPVTVIRLGRRPMYVVNDADLMRQVMRAPEIFARGGPITERFRVMFGNGLGISDGDFHRRQRRLLQPAFHRTRIIHYCTLISALVVAKIDAWSDGDTMRIEREMDELALANVTQVIFAPGTSLDQRRFMDATGAVLGGLFRRMTDTTGLLTKLPTPGNRLYRESEDYLRRTIHETIREYRASGEDRGDLLSMMLLARDDDGSPSMSDQQIHDEVLTFFIAGSNTISNTLSWAFHEIATHPDVEKRLHEEVDGVLAGRAAQFDDVGRLEYTRRVLTETLRLRTQGFFQTRMTTEDTELGGYRIPGGEAVLYSFYALNHNPDIFAEPERFDPDRWLPERLTAAQRNAFMPFGAGVHGCIGETFSWTELILVLATIVARWRLVSVPGHQPRPKPAVTMPVDALPMTVHRRSVAAV</sequence>
<evidence type="ECO:0000256" key="8">
    <source>
        <dbReference type="RuleBase" id="RU000461"/>
    </source>
</evidence>
<protein>
    <submittedName>
        <fullName evidence="9">Cytochrome P450</fullName>
    </submittedName>
</protein>
<dbReference type="PRINTS" id="PR00385">
    <property type="entry name" value="P450"/>
</dbReference>
<keyword evidence="6 8" id="KW-0503">Monooxygenase</keyword>
<dbReference type="GO" id="GO:0020037">
    <property type="term" value="F:heme binding"/>
    <property type="evidence" value="ECO:0007669"/>
    <property type="project" value="InterPro"/>
</dbReference>
<keyword evidence="10" id="KW-1185">Reference proteome</keyword>
<evidence type="ECO:0000256" key="7">
    <source>
        <dbReference type="PIRSR" id="PIRSR602401-1"/>
    </source>
</evidence>
<evidence type="ECO:0000256" key="4">
    <source>
        <dbReference type="ARBA" id="ARBA00023002"/>
    </source>
</evidence>
<dbReference type="CDD" id="cd11049">
    <property type="entry name" value="CYP170A1-like"/>
    <property type="match status" value="1"/>
</dbReference>
<evidence type="ECO:0000256" key="3">
    <source>
        <dbReference type="ARBA" id="ARBA00022723"/>
    </source>
</evidence>
<keyword evidence="5 7" id="KW-0408">Iron</keyword>
<dbReference type="PANTHER" id="PTHR24291:SF50">
    <property type="entry name" value="BIFUNCTIONAL ALBAFLAVENONE MONOOXYGENASE_TERPENE SYNTHASE"/>
    <property type="match status" value="1"/>
</dbReference>
<keyword evidence="3 7" id="KW-0479">Metal-binding</keyword>
<feature type="binding site" description="axial binding residue" evidence="7">
    <location>
        <position position="394"/>
    </location>
    <ligand>
        <name>heme</name>
        <dbReference type="ChEBI" id="CHEBI:30413"/>
    </ligand>
    <ligandPart>
        <name>Fe</name>
        <dbReference type="ChEBI" id="CHEBI:18248"/>
    </ligandPart>
</feature>
<evidence type="ECO:0000256" key="5">
    <source>
        <dbReference type="ARBA" id="ARBA00023004"/>
    </source>
</evidence>
<evidence type="ECO:0000313" key="10">
    <source>
        <dbReference type="Proteomes" id="UP000503540"/>
    </source>
</evidence>
<accession>A0A6G9YGX5</accession>
<dbReference type="InterPro" id="IPR050196">
    <property type="entry name" value="Cytochrome_P450_Monoox"/>
</dbReference>
<name>A0A6G9YGX5_9NOCA</name>
<dbReference type="InterPro" id="IPR001128">
    <property type="entry name" value="Cyt_P450"/>
</dbReference>
<evidence type="ECO:0000256" key="2">
    <source>
        <dbReference type="ARBA" id="ARBA00022617"/>
    </source>
</evidence>
<keyword evidence="2 7" id="KW-0349">Heme</keyword>
<dbReference type="Pfam" id="PF00067">
    <property type="entry name" value="p450"/>
    <property type="match status" value="1"/>
</dbReference>
<dbReference type="PANTHER" id="PTHR24291">
    <property type="entry name" value="CYTOCHROME P450 FAMILY 4"/>
    <property type="match status" value="1"/>
</dbReference>
<dbReference type="InterPro" id="IPR017972">
    <property type="entry name" value="Cyt_P450_CS"/>
</dbReference>
<comment type="similarity">
    <text evidence="1 8">Belongs to the cytochrome P450 family.</text>
</comment>
<reference evidence="9 10" key="1">
    <citation type="journal article" date="2019" name="ACS Chem. Biol.">
        <title>Identification and Mobilization of a Cryptic Antibiotic Biosynthesis Gene Locus from a Human-Pathogenic Nocardia Isolate.</title>
        <authorList>
            <person name="Herisse M."/>
            <person name="Ishida K."/>
            <person name="Porter J.L."/>
            <person name="Howden B."/>
            <person name="Hertweck C."/>
            <person name="Stinear T.P."/>
            <person name="Pidot S.J."/>
        </authorList>
    </citation>
    <scope>NUCLEOTIDE SEQUENCE [LARGE SCALE GENOMIC DNA]</scope>
    <source>
        <strain evidence="9 10">AUSMDU00012717</strain>
    </source>
</reference>
<dbReference type="AlphaFoldDB" id="A0A6G9YGX5"/>
<evidence type="ECO:0000256" key="6">
    <source>
        <dbReference type="ARBA" id="ARBA00023033"/>
    </source>
</evidence>
<evidence type="ECO:0000313" key="9">
    <source>
        <dbReference type="EMBL" id="QIS12434.1"/>
    </source>
</evidence>
<dbReference type="InterPro" id="IPR036396">
    <property type="entry name" value="Cyt_P450_sf"/>
</dbReference>
<dbReference type="PROSITE" id="PS00086">
    <property type="entry name" value="CYTOCHROME_P450"/>
    <property type="match status" value="1"/>
</dbReference>
<dbReference type="InterPro" id="IPR002401">
    <property type="entry name" value="Cyt_P450_E_grp-I"/>
</dbReference>
<gene>
    <name evidence="9" type="ORF">F5544_22865</name>
</gene>
<dbReference type="GO" id="GO:0005506">
    <property type="term" value="F:iron ion binding"/>
    <property type="evidence" value="ECO:0007669"/>
    <property type="project" value="InterPro"/>
</dbReference>
<dbReference type="Gene3D" id="1.10.630.10">
    <property type="entry name" value="Cytochrome P450"/>
    <property type="match status" value="1"/>
</dbReference>
<dbReference type="GO" id="GO:0004497">
    <property type="term" value="F:monooxygenase activity"/>
    <property type="evidence" value="ECO:0007669"/>
    <property type="project" value="UniProtKB-KW"/>
</dbReference>
<dbReference type="KEGG" id="nah:F5544_22865"/>
<dbReference type="SUPFAM" id="SSF48264">
    <property type="entry name" value="Cytochrome P450"/>
    <property type="match status" value="1"/>
</dbReference>
<comment type="cofactor">
    <cofactor evidence="7">
        <name>heme</name>
        <dbReference type="ChEBI" id="CHEBI:30413"/>
    </cofactor>
</comment>